<feature type="region of interest" description="Disordered" evidence="2">
    <location>
        <begin position="35"/>
        <end position="98"/>
    </location>
</feature>
<dbReference type="Proteomes" id="UP000221165">
    <property type="component" value="Unassembled WGS sequence"/>
</dbReference>
<feature type="region of interest" description="Disordered" evidence="2">
    <location>
        <begin position="450"/>
        <end position="715"/>
    </location>
</feature>
<dbReference type="VEuPathDB" id="ToxoDB:CSUI_004924"/>
<feature type="compositionally biased region" description="Pro residues" evidence="2">
    <location>
        <begin position="623"/>
        <end position="640"/>
    </location>
</feature>
<feature type="compositionally biased region" description="Low complexity" evidence="2">
    <location>
        <begin position="641"/>
        <end position="656"/>
    </location>
</feature>
<organism evidence="3 4">
    <name type="scientific">Cystoisospora suis</name>
    <dbReference type="NCBI Taxonomy" id="483139"/>
    <lineage>
        <taxon>Eukaryota</taxon>
        <taxon>Sar</taxon>
        <taxon>Alveolata</taxon>
        <taxon>Apicomplexa</taxon>
        <taxon>Conoidasida</taxon>
        <taxon>Coccidia</taxon>
        <taxon>Eucoccidiorida</taxon>
        <taxon>Eimeriorina</taxon>
        <taxon>Sarcocystidae</taxon>
        <taxon>Cystoisospora</taxon>
    </lineage>
</organism>
<feature type="region of interest" description="Disordered" evidence="2">
    <location>
        <begin position="269"/>
        <end position="289"/>
    </location>
</feature>
<feature type="compositionally biased region" description="Basic and acidic residues" evidence="2">
    <location>
        <begin position="327"/>
        <end position="357"/>
    </location>
</feature>
<proteinExistence type="predicted"/>
<feature type="compositionally biased region" description="Polar residues" evidence="2">
    <location>
        <begin position="489"/>
        <end position="503"/>
    </location>
</feature>
<feature type="compositionally biased region" description="Low complexity" evidence="2">
    <location>
        <begin position="959"/>
        <end position="975"/>
    </location>
</feature>
<evidence type="ECO:0000256" key="1">
    <source>
        <dbReference type="SAM" id="Coils"/>
    </source>
</evidence>
<feature type="compositionally biased region" description="Low complexity" evidence="2">
    <location>
        <begin position="598"/>
        <end position="622"/>
    </location>
</feature>
<feature type="non-terminal residue" evidence="3">
    <location>
        <position position="1028"/>
    </location>
</feature>
<feature type="compositionally biased region" description="Polar residues" evidence="2">
    <location>
        <begin position="530"/>
        <end position="571"/>
    </location>
</feature>
<dbReference type="RefSeq" id="XP_067922921.1">
    <property type="nucleotide sequence ID" value="XM_068065105.1"/>
</dbReference>
<feature type="compositionally biased region" description="Basic and acidic residues" evidence="2">
    <location>
        <begin position="309"/>
        <end position="319"/>
    </location>
</feature>
<evidence type="ECO:0000313" key="4">
    <source>
        <dbReference type="Proteomes" id="UP000221165"/>
    </source>
</evidence>
<name>A0A2C6KVK2_9APIC</name>
<sequence length="1028" mass="107280">MPRPTRSLSGEGGRLSYQSLHNGHRELPAAHWRGFPLTTLSPSPPPPPRTTHQERLVSPSLLCQRDQQGDRRMAGYSCGDEGRRRGGGSASEGRSGMATTAGILQFETGRSFREGLNITPEDLGRGNGDLRTSHSGNPSSRRDLLLLPSRSTHLSSSSLLHPYGGDLRGGRSRTGRGPSNESSGPSRLSSLSPHRMLFSSSSSGGFLTICVCVLSLLCLFTRFPIEGGGNEHATSLFPAFLLLTPCSAGATEGSILSAAGATTTASAIMSSAGGDSSSSVTSSKEEKGDSLFDSPVVTLLQSIYPHTHVTRDEEKEKIEGTATQSLVEEKAGEKEKEGARKVEEKDKKDVVQEKEKLSSSSSSLSPTEGGVGGGGSSSLATDRFLLTTSPHPGSDVLALANEFNRKVVEPVAKAGQAVAEAAVHAAAGAAPIVSPGGFIQLNAKAVSEGDATPMAGRDTYLGGRRSRERSSSSSSRSILRNVREHHQSALPQVSFSPIASSRSFLEGGGEKKEERRSLRSQRRQQEGTDKNSSFAFISTEQPSLSSITAQGLSSFTPQNSPTLQQTLSPVFTQQSDTPPPSSPPPTGQPSSSPPPAAAPGGVDSTINTSTTTSDSSNPSNVAAPPPTSSAPPPSPGPLPMMPTTAPPAAALPPTLGQQGILPSASSPSQTRETVPSPSPPPSPATPVVGVALPSSSSMQGGQWSPQLTPQAYEMRQLQQGDLQGLGRLRETIEQQLLRLQKQKEEEFAPLAGTLVGIGPSSSSPENGARGWIASQGVEQLQQQQAAIESELRHLQELELQVKQQEEKALELARVHNRLAVQEQAAQQQAQQVFQQPLVLSMPPPPPPSPVGTASSPGVGDSRNEKASVSSPMTFGGGGYSPLATSDFLFRKFIKDRQSQGQDTISTPDGSSSPLQQQQQQPVQQGIVMPPPVDRPLPFQTGGTPPYTPTSLVSPIFGTSSQSPSIASPSQAQGTPSVGGGAPPPSALPGVTAPSPTTPTGQEGQPQSQEQSQSQSSSSQQEQQQGGGG</sequence>
<feature type="compositionally biased region" description="Low complexity" evidence="2">
    <location>
        <begin position="175"/>
        <end position="192"/>
    </location>
</feature>
<feature type="coiled-coil region" evidence="1">
    <location>
        <begin position="777"/>
        <end position="814"/>
    </location>
</feature>
<keyword evidence="4" id="KW-1185">Reference proteome</keyword>
<feature type="compositionally biased region" description="Low complexity" evidence="2">
    <location>
        <begin position="997"/>
        <end position="1028"/>
    </location>
</feature>
<evidence type="ECO:0000256" key="2">
    <source>
        <dbReference type="SAM" id="MobiDB-lite"/>
    </source>
</evidence>
<feature type="region of interest" description="Disordered" evidence="2">
    <location>
        <begin position="308"/>
        <end position="376"/>
    </location>
</feature>
<feature type="compositionally biased region" description="Low complexity" evidence="2">
    <location>
        <begin position="913"/>
        <end position="927"/>
    </location>
</feature>
<feature type="region of interest" description="Disordered" evidence="2">
    <location>
        <begin position="837"/>
        <end position="880"/>
    </location>
</feature>
<feature type="region of interest" description="Disordered" evidence="2">
    <location>
        <begin position="893"/>
        <end position="1028"/>
    </location>
</feature>
<feature type="compositionally biased region" description="Polar residues" evidence="2">
    <location>
        <begin position="693"/>
        <end position="709"/>
    </location>
</feature>
<feature type="compositionally biased region" description="Polar residues" evidence="2">
    <location>
        <begin position="948"/>
        <end position="958"/>
    </location>
</feature>
<feature type="compositionally biased region" description="Pro residues" evidence="2">
    <location>
        <begin position="577"/>
        <end position="597"/>
    </location>
</feature>
<feature type="compositionally biased region" description="Polar residues" evidence="2">
    <location>
        <begin position="898"/>
        <end position="912"/>
    </location>
</feature>
<keyword evidence="1" id="KW-0175">Coiled coil</keyword>
<gene>
    <name evidence="3" type="ORF">CSUI_004924</name>
</gene>
<feature type="compositionally biased region" description="Low complexity" evidence="2">
    <location>
        <begin position="850"/>
        <end position="859"/>
    </location>
</feature>
<feature type="compositionally biased region" description="Polar residues" evidence="2">
    <location>
        <begin position="663"/>
        <end position="673"/>
    </location>
</feature>
<dbReference type="AlphaFoldDB" id="A0A2C6KVK2"/>
<dbReference type="GeneID" id="94428316"/>
<protein>
    <submittedName>
        <fullName evidence="3">Uncharacterized protein</fullName>
    </submittedName>
</protein>
<dbReference type="EMBL" id="MIGC01002359">
    <property type="protein sequence ID" value="PHJ21237.1"/>
    <property type="molecule type" value="Genomic_DNA"/>
</dbReference>
<feature type="region of interest" description="Disordered" evidence="2">
    <location>
        <begin position="156"/>
        <end position="192"/>
    </location>
</feature>
<feature type="region of interest" description="Disordered" evidence="2">
    <location>
        <begin position="116"/>
        <end position="143"/>
    </location>
</feature>
<comment type="caution">
    <text evidence="3">The sequence shown here is derived from an EMBL/GenBank/DDBJ whole genome shotgun (WGS) entry which is preliminary data.</text>
</comment>
<accession>A0A2C6KVK2</accession>
<reference evidence="3 4" key="1">
    <citation type="journal article" date="2017" name="Int. J. Parasitol.">
        <title>The genome of the protozoan parasite Cystoisospora suis and a reverse vaccinology approach to identify vaccine candidates.</title>
        <authorList>
            <person name="Palmieri N."/>
            <person name="Shrestha A."/>
            <person name="Ruttkowski B."/>
            <person name="Beck T."/>
            <person name="Vogl C."/>
            <person name="Tomley F."/>
            <person name="Blake D.P."/>
            <person name="Joachim A."/>
        </authorList>
    </citation>
    <scope>NUCLEOTIDE SEQUENCE [LARGE SCALE GENOMIC DNA]</scope>
    <source>
        <strain evidence="3 4">Wien I</strain>
    </source>
</reference>
<feature type="compositionally biased region" description="Basic and acidic residues" evidence="2">
    <location>
        <begin position="508"/>
        <end position="529"/>
    </location>
</feature>
<feature type="compositionally biased region" description="Low complexity" evidence="2">
    <location>
        <begin position="269"/>
        <end position="282"/>
    </location>
</feature>
<evidence type="ECO:0000313" key="3">
    <source>
        <dbReference type="EMBL" id="PHJ21237.1"/>
    </source>
</evidence>